<gene>
    <name evidence="1" type="ORF">J2X07_000854</name>
</gene>
<proteinExistence type="predicted"/>
<dbReference type="Proteomes" id="UP001258181">
    <property type="component" value="Unassembled WGS sequence"/>
</dbReference>
<keyword evidence="2" id="KW-1185">Reference proteome</keyword>
<dbReference type="EMBL" id="JAVDWA010000001">
    <property type="protein sequence ID" value="MDR7071879.1"/>
    <property type="molecule type" value="Genomic_DNA"/>
</dbReference>
<organism evidence="1 2">
    <name type="scientific">Fictibacillus barbaricus</name>
    <dbReference type="NCBI Taxonomy" id="182136"/>
    <lineage>
        <taxon>Bacteria</taxon>
        <taxon>Bacillati</taxon>
        <taxon>Bacillota</taxon>
        <taxon>Bacilli</taxon>
        <taxon>Bacillales</taxon>
        <taxon>Fictibacillaceae</taxon>
        <taxon>Fictibacillus</taxon>
    </lineage>
</organism>
<name>A0ABU1TXF7_9BACL</name>
<reference evidence="1 2" key="1">
    <citation type="submission" date="2023-07" db="EMBL/GenBank/DDBJ databases">
        <title>Sorghum-associated microbial communities from plants grown in Nebraska, USA.</title>
        <authorList>
            <person name="Schachtman D."/>
        </authorList>
    </citation>
    <scope>NUCLEOTIDE SEQUENCE [LARGE SCALE GENOMIC DNA]</scope>
    <source>
        <strain evidence="1 2">BE211</strain>
    </source>
</reference>
<evidence type="ECO:0000313" key="2">
    <source>
        <dbReference type="Proteomes" id="UP001258181"/>
    </source>
</evidence>
<accession>A0ABU1TXF7</accession>
<protein>
    <submittedName>
        <fullName evidence="1">Uncharacterized protein YneR</fullName>
    </submittedName>
</protein>
<comment type="caution">
    <text evidence="1">The sequence shown here is derived from an EMBL/GenBank/DDBJ whole genome shotgun (WGS) entry which is preliminary data.</text>
</comment>
<sequence length="31" mass="3477">MEITLSAKNYIQEVLELNDANGIRVYFSGMG</sequence>
<evidence type="ECO:0000313" key="1">
    <source>
        <dbReference type="EMBL" id="MDR7071879.1"/>
    </source>
</evidence>